<dbReference type="Proteomes" id="UP000005222">
    <property type="component" value="Chromosome K"/>
</dbReference>
<dbReference type="AlphaFoldDB" id="G8Y8G2"/>
<feature type="region of interest" description="Disordered" evidence="1">
    <location>
        <begin position="184"/>
        <end position="219"/>
    </location>
</feature>
<feature type="chain" id="PRO_5007664813" evidence="2">
    <location>
        <begin position="20"/>
        <end position="366"/>
    </location>
</feature>
<dbReference type="HOGENOM" id="CLU_061591_0_0_1"/>
<dbReference type="eggNOG" id="ENOG502QQIF">
    <property type="taxonomic scope" value="Eukaryota"/>
</dbReference>
<gene>
    <name evidence="3" type="primary">Piso0_004312</name>
    <name evidence="3" type="ORF">GNLVRS01_PISO0K14112g</name>
    <name evidence="4" type="ORF">GNLVRS01_PISO0L14113g</name>
</gene>
<proteinExistence type="predicted"/>
<dbReference type="EMBL" id="FO082048">
    <property type="protein sequence ID" value="CCE84757.1"/>
    <property type="molecule type" value="Genomic_DNA"/>
</dbReference>
<reference evidence="5" key="2">
    <citation type="journal article" date="2012" name="G3 (Bethesda)">
        <title>Pichia sorbitophila, an interspecies yeast hybrid reveals early steps of genome resolution following polyploidization.</title>
        <authorList>
            <person name="Leh Louis V."/>
            <person name="Despons L."/>
            <person name="Friedrich A."/>
            <person name="Martin T."/>
            <person name="Durrens P."/>
            <person name="Casaregola S."/>
            <person name="Neuveglise C."/>
            <person name="Fairhead C."/>
            <person name="Marck C."/>
            <person name="Cruz J.A."/>
            <person name="Straub M.L."/>
            <person name="Kugler V."/>
            <person name="Sacerdot C."/>
            <person name="Uzunov Z."/>
            <person name="Thierry A."/>
            <person name="Weiss S."/>
            <person name="Bleykasten C."/>
            <person name="De Montigny J."/>
            <person name="Jacques N."/>
            <person name="Jung P."/>
            <person name="Lemaire M."/>
            <person name="Mallet S."/>
            <person name="Morel G."/>
            <person name="Richard G.F."/>
            <person name="Sarkar A."/>
            <person name="Savel G."/>
            <person name="Schacherer J."/>
            <person name="Seret M.L."/>
            <person name="Talla E."/>
            <person name="Samson G."/>
            <person name="Jubin C."/>
            <person name="Poulain J."/>
            <person name="Vacherie B."/>
            <person name="Barbe V."/>
            <person name="Pelletier E."/>
            <person name="Sherman D.J."/>
            <person name="Westhof E."/>
            <person name="Weissenbach J."/>
            <person name="Baret P.V."/>
            <person name="Wincker P."/>
            <person name="Gaillardin C."/>
            <person name="Dujon B."/>
            <person name="Souciet J.L."/>
        </authorList>
    </citation>
    <scope>NUCLEOTIDE SEQUENCE [LARGE SCALE GENOMIC DNA]</scope>
    <source>
        <strain evidence="5">ATCC MYA-4447 / BCRC 22081 / CBS 7064 / NBRC 10061 / NRRL Y-12695</strain>
    </source>
</reference>
<keyword evidence="5" id="KW-1185">Reference proteome</keyword>
<dbReference type="EMBL" id="FO082049">
    <property type="protein sequence ID" value="CCE83726.1"/>
    <property type="molecule type" value="Genomic_DNA"/>
</dbReference>
<keyword evidence="2" id="KW-0732">Signal</keyword>
<feature type="compositionally biased region" description="Low complexity" evidence="1">
    <location>
        <begin position="184"/>
        <end position="205"/>
    </location>
</feature>
<evidence type="ECO:0000256" key="1">
    <source>
        <dbReference type="SAM" id="MobiDB-lite"/>
    </source>
</evidence>
<dbReference type="Proteomes" id="UP000005222">
    <property type="component" value="Chromosome L"/>
</dbReference>
<feature type="signal peptide" evidence="2">
    <location>
        <begin position="1"/>
        <end position="19"/>
    </location>
</feature>
<name>G8Y8G2_PICSO</name>
<dbReference type="OrthoDB" id="4091967at2759"/>
<evidence type="ECO:0000256" key="2">
    <source>
        <dbReference type="SAM" id="SignalP"/>
    </source>
</evidence>
<dbReference type="InParanoid" id="G8Y8G2"/>
<organism evidence="3 5">
    <name type="scientific">Pichia sorbitophila (strain ATCC MYA-4447 / BCRC 22081 / CBS 7064 / NBRC 10061 / NRRL Y-12695)</name>
    <name type="common">Hybrid yeast</name>
    <dbReference type="NCBI Taxonomy" id="559304"/>
    <lineage>
        <taxon>Eukaryota</taxon>
        <taxon>Fungi</taxon>
        <taxon>Dikarya</taxon>
        <taxon>Ascomycota</taxon>
        <taxon>Saccharomycotina</taxon>
        <taxon>Pichiomycetes</taxon>
        <taxon>Debaryomycetaceae</taxon>
        <taxon>Millerozyma</taxon>
    </lineage>
</organism>
<dbReference type="STRING" id="559304.G8Y8G2"/>
<evidence type="ECO:0000313" key="4">
    <source>
        <dbReference type="EMBL" id="CCE84757.1"/>
    </source>
</evidence>
<evidence type="ECO:0000313" key="5">
    <source>
        <dbReference type="Proteomes" id="UP000005222"/>
    </source>
</evidence>
<evidence type="ECO:0000313" key="3">
    <source>
        <dbReference type="EMBL" id="CCE83726.1"/>
    </source>
</evidence>
<protein>
    <submittedName>
        <fullName evidence="3">Piso0_004312 protein</fullName>
    </submittedName>
</protein>
<reference evidence="3" key="1">
    <citation type="submission" date="2011-10" db="EMBL/GenBank/DDBJ databases">
        <authorList>
            <person name="Genoscope - CEA"/>
        </authorList>
    </citation>
    <scope>NUCLEOTIDE SEQUENCE</scope>
</reference>
<accession>G8Y8G2</accession>
<sequence>MRLTTTTLVTILAASSVRAVPIEVESSGKNELATRDLVKSLERRNDEISKSLDELVALKEKRDNMSSDLSKREYQLVTTLLSALNDTGLVPKVLSYVVHDPKLSSISVDVLVQVIKLGSVELPTLFQALDKSNVIPNTIESLISDCQFYVDLFEVAKSIIADLVEKVEELIKKGISGLTEGIDSTASGSSTSTQSASSSTSSSSSLLKREDDSNSDLTESDLAERDLSDIIANILESLSNSGLLVSLIKTILTDPAYISFGADLVKQLIEEKAVSLEQVIDALKSSNLVSDLLKQILTVDNFKTIATNAFAAFSGNCGNATSVLPSSIVPTHGTTMSVPTQTSSTAPTGAPADPCTRKRKRRYFLY</sequence>